<sequence>MDPGELKEKKPIPKFASFNPKPAAKPEAPREHETRAERRTERSSSRRERPRHNHRHSKHRDSSRSRRRSREQDSHSTHSRIKDQAPELRTTTPLTRLHTLSISRDDTDLFEVDTKGDSYNLTYGSLHKYNIPSYYRYGRGRVLGLPPYCRIEHNFVDGTALAIRSTAGGIDGKKQNNRELLARSTKKDKTVYRVRQDPQNNPAVDSQKDFLPLSTGGSRKRKRTYYEEESSRESTPSDDYRVPDYRSIDVRSKPSEAAPDDDLYLEPGLELDDETARQRNADLSRRVVEHPEDLDAWFELINHQDALVGTADTDGRRRLTSAEKRSVADIRISMCEKALKKLSTNTPRDRLLLRMMEEGASIWDTRTISDKWKSILHRNPGFIRLWVKYLDFQQTLFVNFTYDQCRSIFLDCLKINRSRPDSPEHDVINLYLLLRLSLFLREAGFLEQAVGLWQALLEFNLFQPEGIDVAGNIDTALAAFAEFWESEAPRIGEGGAKGWNNTDNIAMGERSDASGLSIDSRSVFKSWETSERHQMISSRLPARTLDDVQEDDPFRVILFSDIQDFLVPFTKPSMTEMLIDTFLLFCRLPPIAPYGKSDVPTQWRGDPFICNLPLDQLDSNFSQWFSDLHAASDDSSRSSPTVFPLHNFATSSDTLFGNGDEWFSVLQVWKSTYIDSTGQLDPEWIQLTLRQLTDRLPGYDQLAEYTVALEQARSPAEVKKLARSLLKKRPSSLRLYNAYALIQSRAGEVSAAERVWATTLSMSQNFAEDDRIDRVLLWRSWLWEELGKQNLKRATILLRAIPSSTVNPDTLMSDASTNPSLSPADILKSRQSLVEIQQHALACRKPDVFVSATECIALLFYIARDLDIEHAVDMYKTAASRISAHKLDNTIFSELLHQAKAKLLYHHATSTRLYKPSFLRDQLAESISLFPYNTLILSIFAWNESRFRIDDRVRTVMRQHTSPTFRHQAADDKGITAKFSTHASNLIPHFFSIYTELHRGVSSGSTAHSARSAFENAVTTAPSSGPGQSCAGLWKLYVLFELTIGQDDERARDVFYRAIRACPWAKELVMLAFRERGLRKRMGQEELRKVWNVLVEKELRVHVDLEEWFEDEEGRMEVEGEGKRGLPFSLPEDKSSGDEGAV</sequence>
<reference evidence="5 6" key="1">
    <citation type="submission" date="2017-10" db="EMBL/GenBank/DDBJ databases">
        <title>Comparative genomics in systemic dimorphic fungi from Ajellomycetaceae.</title>
        <authorList>
            <person name="Munoz J.F."/>
            <person name="Mcewen J.G."/>
            <person name="Clay O.K."/>
            <person name="Cuomo C.A."/>
        </authorList>
    </citation>
    <scope>NUCLEOTIDE SEQUENCE [LARGE SCALE GENOMIC DNA]</scope>
    <source>
        <strain evidence="5 6">UAMH7299</strain>
    </source>
</reference>
<protein>
    <recommendedName>
        <fullName evidence="7">DUF1740-domain-containing protein</fullName>
    </recommendedName>
</protein>
<name>A0A2B7WIE8_POLH7</name>
<dbReference type="PANTHER" id="PTHR13471">
    <property type="entry name" value="TETRATRICOPEPTIDE-LIKE HELICAL"/>
    <property type="match status" value="1"/>
</dbReference>
<proteinExistence type="inferred from homology"/>
<feature type="compositionally biased region" description="Basic residues" evidence="4">
    <location>
        <begin position="48"/>
        <end position="59"/>
    </location>
</feature>
<dbReference type="Gene3D" id="1.25.40.10">
    <property type="entry name" value="Tetratricopeptide repeat domain"/>
    <property type="match status" value="1"/>
</dbReference>
<dbReference type="GO" id="GO:0071013">
    <property type="term" value="C:catalytic step 2 spliceosome"/>
    <property type="evidence" value="ECO:0007669"/>
    <property type="project" value="TreeGrafter"/>
</dbReference>
<organism evidence="5 6">
    <name type="scientific">Polytolypa hystricis (strain UAMH7299)</name>
    <dbReference type="NCBI Taxonomy" id="1447883"/>
    <lineage>
        <taxon>Eukaryota</taxon>
        <taxon>Fungi</taxon>
        <taxon>Dikarya</taxon>
        <taxon>Ascomycota</taxon>
        <taxon>Pezizomycotina</taxon>
        <taxon>Eurotiomycetes</taxon>
        <taxon>Eurotiomycetidae</taxon>
        <taxon>Onygenales</taxon>
        <taxon>Onygenales incertae sedis</taxon>
        <taxon>Polytolypa</taxon>
    </lineage>
</organism>
<dbReference type="OrthoDB" id="297219at2759"/>
<dbReference type="AlphaFoldDB" id="A0A2B7WIE8"/>
<feature type="region of interest" description="Disordered" evidence="4">
    <location>
        <begin position="193"/>
        <end position="273"/>
    </location>
</feature>
<evidence type="ECO:0000313" key="6">
    <source>
        <dbReference type="Proteomes" id="UP000224634"/>
    </source>
</evidence>
<comment type="subcellular location">
    <subcellularLocation>
        <location evidence="1">Nucleus</location>
    </subcellularLocation>
</comment>
<dbReference type="InterPro" id="IPR013633">
    <property type="entry name" value="NRDE-2"/>
</dbReference>
<comment type="caution">
    <text evidence="5">The sequence shown here is derived from an EMBL/GenBank/DDBJ whole genome shotgun (WGS) entry which is preliminary data.</text>
</comment>
<feature type="region of interest" description="Disordered" evidence="4">
    <location>
        <begin position="1"/>
        <end position="94"/>
    </location>
</feature>
<feature type="compositionally biased region" description="Basic and acidic residues" evidence="4">
    <location>
        <begin position="1131"/>
        <end position="1142"/>
    </location>
</feature>
<dbReference type="InterPro" id="IPR011990">
    <property type="entry name" value="TPR-like_helical_dom_sf"/>
</dbReference>
<evidence type="ECO:0000256" key="4">
    <source>
        <dbReference type="SAM" id="MobiDB-lite"/>
    </source>
</evidence>
<keyword evidence="3" id="KW-0539">Nucleus</keyword>
<dbReference type="Pfam" id="PF08424">
    <property type="entry name" value="NRDE-2"/>
    <property type="match status" value="1"/>
</dbReference>
<feature type="compositionally biased region" description="Basic and acidic residues" evidence="4">
    <location>
        <begin position="238"/>
        <end position="254"/>
    </location>
</feature>
<accession>A0A2B7WIE8</accession>
<feature type="region of interest" description="Disordered" evidence="4">
    <location>
        <begin position="1114"/>
        <end position="1142"/>
    </location>
</feature>
<feature type="compositionally biased region" description="Basic and acidic residues" evidence="4">
    <location>
        <begin position="1115"/>
        <end position="1124"/>
    </location>
</feature>
<dbReference type="SUPFAM" id="SSF48452">
    <property type="entry name" value="TPR-like"/>
    <property type="match status" value="1"/>
</dbReference>
<comment type="similarity">
    <text evidence="2">Belongs to the NRDE2 family.</text>
</comment>
<dbReference type="STRING" id="1447883.A0A2B7WIE8"/>
<keyword evidence="6" id="KW-1185">Reference proteome</keyword>
<dbReference type="GO" id="GO:0031048">
    <property type="term" value="P:regulatory ncRNA-mediated heterochromatin formation"/>
    <property type="evidence" value="ECO:0007669"/>
    <property type="project" value="TreeGrafter"/>
</dbReference>
<evidence type="ECO:0008006" key="7">
    <source>
        <dbReference type="Google" id="ProtNLM"/>
    </source>
</evidence>
<dbReference type="PANTHER" id="PTHR13471:SF0">
    <property type="entry name" value="NUCLEAR EXOSOME REGULATOR NRDE2"/>
    <property type="match status" value="1"/>
</dbReference>
<gene>
    <name evidence="5" type="ORF">AJ80_09837</name>
</gene>
<dbReference type="GO" id="GO:1902369">
    <property type="term" value="P:negative regulation of RNA catabolic process"/>
    <property type="evidence" value="ECO:0007669"/>
    <property type="project" value="TreeGrafter"/>
</dbReference>
<feature type="compositionally biased region" description="Basic and acidic residues" evidence="4">
    <location>
        <begin position="60"/>
        <end position="86"/>
    </location>
</feature>
<evidence type="ECO:0000256" key="2">
    <source>
        <dbReference type="ARBA" id="ARBA00009265"/>
    </source>
</evidence>
<evidence type="ECO:0000256" key="3">
    <source>
        <dbReference type="ARBA" id="ARBA00023242"/>
    </source>
</evidence>
<feature type="compositionally biased region" description="Acidic residues" evidence="4">
    <location>
        <begin position="258"/>
        <end position="273"/>
    </location>
</feature>
<feature type="compositionally biased region" description="Basic and acidic residues" evidence="4">
    <location>
        <begin position="27"/>
        <end position="47"/>
    </location>
</feature>
<feature type="compositionally biased region" description="Basic and acidic residues" evidence="4">
    <location>
        <begin position="1"/>
        <end position="11"/>
    </location>
</feature>
<evidence type="ECO:0000256" key="1">
    <source>
        <dbReference type="ARBA" id="ARBA00004123"/>
    </source>
</evidence>
<dbReference type="Proteomes" id="UP000224634">
    <property type="component" value="Unassembled WGS sequence"/>
</dbReference>
<evidence type="ECO:0000313" key="5">
    <source>
        <dbReference type="EMBL" id="PGG96382.1"/>
    </source>
</evidence>
<dbReference type="EMBL" id="PDNA01000364">
    <property type="protein sequence ID" value="PGG96382.1"/>
    <property type="molecule type" value="Genomic_DNA"/>
</dbReference>